<proteinExistence type="predicted"/>
<reference evidence="2" key="1">
    <citation type="journal article" date="2011" name="J. Microbiol. Methods">
        <title>Expansion of the known Klebsiella pneumoniae species gene pool by characterization of novel alien DNA islands integrated into tmRNA gene sites.</title>
        <authorList>
            <person name="Zhang J."/>
            <person name="van Aartsen J.J."/>
            <person name="Jiang X."/>
            <person name="Shao Y."/>
            <person name="Tai C."/>
            <person name="He X."/>
            <person name="Tan Z."/>
            <person name="Deng Z."/>
            <person name="Jia S."/>
            <person name="Rajakumar K."/>
            <person name="Ou H.Y."/>
        </authorList>
    </citation>
    <scope>NUCLEOTIDE SEQUENCE</scope>
    <source>
        <strain evidence="2">HS04063</strain>
    </source>
</reference>
<keyword evidence="1" id="KW-0812">Transmembrane</keyword>
<name>E5F8V6_KLEPN</name>
<keyword evidence="1" id="KW-1133">Transmembrane helix</keyword>
<dbReference type="AlphaFoldDB" id="E5F8V6"/>
<organism evidence="2">
    <name type="scientific">Klebsiella pneumoniae subsp. pneumoniae</name>
    <dbReference type="NCBI Taxonomy" id="72407"/>
    <lineage>
        <taxon>Bacteria</taxon>
        <taxon>Pseudomonadati</taxon>
        <taxon>Pseudomonadota</taxon>
        <taxon>Gammaproteobacteria</taxon>
        <taxon>Enterobacterales</taxon>
        <taxon>Enterobacteriaceae</taxon>
        <taxon>Klebsiella/Raoultella group</taxon>
        <taxon>Klebsiella</taxon>
        <taxon>Klebsiella pneumoniae complex</taxon>
    </lineage>
</organism>
<evidence type="ECO:0000256" key="1">
    <source>
        <dbReference type="SAM" id="Phobius"/>
    </source>
</evidence>
<feature type="transmembrane region" description="Helical" evidence="1">
    <location>
        <begin position="13"/>
        <end position="34"/>
    </location>
</feature>
<accession>E5F8V6</accession>
<protein>
    <submittedName>
        <fullName evidence="2">Uncharacterized protein</fullName>
    </submittedName>
</protein>
<sequence>MIFLYLQRLEKKVFLHLTVHTVHLLFFLFNIIMIDGKQLVKSEQSTLHLSASLACFRRSSPQYDGDEGG</sequence>
<evidence type="ECO:0000313" key="2">
    <source>
        <dbReference type="EMBL" id="ADR67018.1"/>
    </source>
</evidence>
<dbReference type="EMBL" id="HM236454">
    <property type="protein sequence ID" value="ADR67018.1"/>
    <property type="molecule type" value="Genomic_DNA"/>
</dbReference>
<keyword evidence="1" id="KW-0472">Membrane</keyword>